<dbReference type="AlphaFoldDB" id="E7MPI8"/>
<sequence>MPVQQVNILVKTWLVLISETHDCLFGNTWSFFIDMFLTIFKRSEWI</sequence>
<protein>
    <submittedName>
        <fullName evidence="1">Uncharacterized protein</fullName>
    </submittedName>
</protein>
<dbReference type="STRING" id="706433.HMPREF9430_01469"/>
<reference evidence="1 2" key="1">
    <citation type="submission" date="2010-08" db="EMBL/GenBank/DDBJ databases">
        <authorList>
            <person name="Weinstock G."/>
            <person name="Sodergren E."/>
            <person name="Clifton S."/>
            <person name="Fulton L."/>
            <person name="Fulton B."/>
            <person name="Courtney L."/>
            <person name="Fronick C."/>
            <person name="Harrison M."/>
            <person name="Strong C."/>
            <person name="Farmer C."/>
            <person name="Delahaunty K."/>
            <person name="Markovic C."/>
            <person name="Hall O."/>
            <person name="Minx P."/>
            <person name="Tomlinson C."/>
            <person name="Mitreva M."/>
            <person name="Hou S."/>
            <person name="Chen J."/>
            <person name="Wollam A."/>
            <person name="Pepin K.H."/>
            <person name="Johnson M."/>
            <person name="Bhonagiri V."/>
            <person name="Zhang X."/>
            <person name="Suruliraj S."/>
            <person name="Warren W."/>
            <person name="Chinwalla A."/>
            <person name="Mardis E.R."/>
            <person name="Wilson R.K."/>
        </authorList>
    </citation>
    <scope>NUCLEOTIDE SEQUENCE [LARGE SCALE GENOMIC DNA]</scope>
    <source>
        <strain evidence="1 2">F0204</strain>
    </source>
</reference>
<evidence type="ECO:0000313" key="1">
    <source>
        <dbReference type="EMBL" id="EFW24093.1"/>
    </source>
</evidence>
<dbReference type="Proteomes" id="UP000004097">
    <property type="component" value="Unassembled WGS sequence"/>
</dbReference>
<evidence type="ECO:0000313" key="2">
    <source>
        <dbReference type="Proteomes" id="UP000004097"/>
    </source>
</evidence>
<accession>E7MPI8</accession>
<keyword evidence="2" id="KW-1185">Reference proteome</keyword>
<gene>
    <name evidence="1" type="ORF">HMPREF9430_01469</name>
</gene>
<comment type="caution">
    <text evidence="1">The sequence shown here is derived from an EMBL/GenBank/DDBJ whole genome shotgun (WGS) entry which is preliminary data.</text>
</comment>
<proteinExistence type="predicted"/>
<dbReference type="HOGENOM" id="CLU_3189104_0_0_9"/>
<organism evidence="1 2">
    <name type="scientific">Solobacterium moorei F0204</name>
    <dbReference type="NCBI Taxonomy" id="706433"/>
    <lineage>
        <taxon>Bacteria</taxon>
        <taxon>Bacillati</taxon>
        <taxon>Bacillota</taxon>
        <taxon>Erysipelotrichia</taxon>
        <taxon>Erysipelotrichales</taxon>
        <taxon>Erysipelotrichaceae</taxon>
        <taxon>Solobacterium</taxon>
    </lineage>
</organism>
<name>E7MPI8_9FIRM</name>
<dbReference type="EMBL" id="AECQ01000028">
    <property type="protein sequence ID" value="EFW24093.1"/>
    <property type="molecule type" value="Genomic_DNA"/>
</dbReference>